<keyword evidence="4" id="KW-1185">Reference proteome</keyword>
<evidence type="ECO:0000256" key="1">
    <source>
        <dbReference type="SAM" id="SignalP"/>
    </source>
</evidence>
<dbReference type="Gene3D" id="3.40.1420.30">
    <property type="match status" value="1"/>
</dbReference>
<dbReference type="Pfam" id="PF11396">
    <property type="entry name" value="PepSY_like"/>
    <property type="match status" value="1"/>
</dbReference>
<organism evidence="3 4">
    <name type="scientific">Alistipes senegalensis JC50</name>
    <dbReference type="NCBI Taxonomy" id="1033732"/>
    <lineage>
        <taxon>Bacteria</taxon>
        <taxon>Pseudomonadati</taxon>
        <taxon>Bacteroidota</taxon>
        <taxon>Bacteroidia</taxon>
        <taxon>Bacteroidales</taxon>
        <taxon>Rikenellaceae</taxon>
        <taxon>Alistipes</taxon>
    </lineage>
</organism>
<dbReference type="EMBL" id="CP102252">
    <property type="protein sequence ID" value="UWN64475.1"/>
    <property type="molecule type" value="Genomic_DNA"/>
</dbReference>
<dbReference type="RefSeq" id="WP_161603984.1">
    <property type="nucleotide sequence ID" value="NZ_CP102252.1"/>
</dbReference>
<dbReference type="Proteomes" id="UP001058267">
    <property type="component" value="Chromosome"/>
</dbReference>
<feature type="signal peptide" evidence="1">
    <location>
        <begin position="1"/>
        <end position="21"/>
    </location>
</feature>
<keyword evidence="1" id="KW-0732">Signal</keyword>
<dbReference type="SUPFAM" id="SSF160574">
    <property type="entry name" value="BT0923-like"/>
    <property type="match status" value="1"/>
</dbReference>
<sequence length="152" mass="17537">MKKTMLVLCPLLLILSVGMLTDNDRAVAFGQLPPAAQRFIESFRPAAGVAYALREREFFEVEYKVVLTNGVRMKFRRNGSWKRIDCRYGQAPRQAVPPQVARRIGELYPGARITDIDRGERTTRIRLDNRATLTLDREWNFEPADTEELKRP</sequence>
<reference evidence="3" key="1">
    <citation type="journal article" date="2022" name="Cell">
        <title>Design, construction, and in vivo augmentation of a complex gut microbiome.</title>
        <authorList>
            <person name="Cheng A.G."/>
            <person name="Ho P.Y."/>
            <person name="Aranda-Diaz A."/>
            <person name="Jain S."/>
            <person name="Yu F.B."/>
            <person name="Meng X."/>
            <person name="Wang M."/>
            <person name="Iakiviak M."/>
            <person name="Nagashima K."/>
            <person name="Zhao A."/>
            <person name="Murugkar P."/>
            <person name="Patil A."/>
            <person name="Atabakhsh K."/>
            <person name="Weakley A."/>
            <person name="Yan J."/>
            <person name="Brumbaugh A.R."/>
            <person name="Higginbottom S."/>
            <person name="Dimas A."/>
            <person name="Shiver A.L."/>
            <person name="Deutschbauer A."/>
            <person name="Neff N."/>
            <person name="Sonnenburg J.L."/>
            <person name="Huang K.C."/>
            <person name="Fischbach M.A."/>
        </authorList>
    </citation>
    <scope>NUCLEOTIDE SEQUENCE</scope>
    <source>
        <strain evidence="3">JC50</strain>
    </source>
</reference>
<evidence type="ECO:0000313" key="3">
    <source>
        <dbReference type="EMBL" id="UWN64475.1"/>
    </source>
</evidence>
<name>A0ABY5V4E0_9BACT</name>
<accession>A0ABY5V4E0</accession>
<dbReference type="InterPro" id="IPR021533">
    <property type="entry name" value="PepSY-like"/>
</dbReference>
<proteinExistence type="predicted"/>
<evidence type="ECO:0000259" key="2">
    <source>
        <dbReference type="Pfam" id="PF11396"/>
    </source>
</evidence>
<feature type="chain" id="PRO_5046604449" evidence="1">
    <location>
        <begin position="22"/>
        <end position="152"/>
    </location>
</feature>
<evidence type="ECO:0000313" key="4">
    <source>
        <dbReference type="Proteomes" id="UP001058267"/>
    </source>
</evidence>
<gene>
    <name evidence="3" type="ORF">NQ519_12035</name>
</gene>
<protein>
    <submittedName>
        <fullName evidence="3">PepSY-like domain-containing protein</fullName>
    </submittedName>
</protein>
<feature type="domain" description="Putative beta-lactamase-inhibitor-like PepSY-like" evidence="2">
    <location>
        <begin position="62"/>
        <end position="141"/>
    </location>
</feature>